<organism evidence="1 2">
    <name type="scientific">Paenibacillus thalictri</name>
    <dbReference type="NCBI Taxonomy" id="2527873"/>
    <lineage>
        <taxon>Bacteria</taxon>
        <taxon>Bacillati</taxon>
        <taxon>Bacillota</taxon>
        <taxon>Bacilli</taxon>
        <taxon>Bacillales</taxon>
        <taxon>Paenibacillaceae</taxon>
        <taxon>Paenibacillus</taxon>
    </lineage>
</organism>
<dbReference type="OrthoDB" id="9795355at2"/>
<dbReference type="GO" id="GO:0016853">
    <property type="term" value="F:isomerase activity"/>
    <property type="evidence" value="ECO:0007669"/>
    <property type="project" value="InterPro"/>
</dbReference>
<dbReference type="GO" id="GO:0005975">
    <property type="term" value="P:carbohydrate metabolic process"/>
    <property type="evidence" value="ECO:0007669"/>
    <property type="project" value="InterPro"/>
</dbReference>
<dbReference type="InterPro" id="IPR014718">
    <property type="entry name" value="GH-type_carb-bd"/>
</dbReference>
<dbReference type="AlphaFoldDB" id="A0A4Q9DLI3"/>
<evidence type="ECO:0000313" key="1">
    <source>
        <dbReference type="EMBL" id="TBL73288.1"/>
    </source>
</evidence>
<dbReference type="GO" id="GO:0030246">
    <property type="term" value="F:carbohydrate binding"/>
    <property type="evidence" value="ECO:0007669"/>
    <property type="project" value="InterPro"/>
</dbReference>
<evidence type="ECO:0000313" key="2">
    <source>
        <dbReference type="Proteomes" id="UP000293142"/>
    </source>
</evidence>
<sequence>MSGTPLTGPMDASRINKTDEPAVCETADVLGCKALRLRSGLYEALLLPERGGNLISFSHTARKTYRFLRSPRPDQEQEFADKPSRYGIPVLFPPNRIDGGVFQAAGKTYRFPVNELNLNNHIHGLFVRSPWQVLECGTAGDEAYAEIGQRVDESHPAYELFPHRFEFRIRYSLTGAGLAQQIHIRNDGEEPMPCMLGFHTAFCFPFSADGRPEDYKVHVTIGSRWETDKRMLPTGKLLPLSGHDELVAGEGTSPFAKEWADYYTANPRRTEEGKWNNRMHLTDAKMKIRLVYEVGGPYKQWVIWNDSAAGDFICVEPQSCAVNGANLDIPAEESGLVLLQPGEVWEAESRLFAEFDIRENGIDDGQFER</sequence>
<proteinExistence type="predicted"/>
<dbReference type="Gene3D" id="2.70.98.10">
    <property type="match status" value="1"/>
</dbReference>
<dbReference type="Proteomes" id="UP000293142">
    <property type="component" value="Unassembled WGS sequence"/>
</dbReference>
<dbReference type="InterPro" id="IPR008183">
    <property type="entry name" value="Aldose_1/G6P_1-epimerase"/>
</dbReference>
<dbReference type="InterPro" id="IPR011013">
    <property type="entry name" value="Gal_mutarotase_sf_dom"/>
</dbReference>
<keyword evidence="2" id="KW-1185">Reference proteome</keyword>
<dbReference type="Pfam" id="PF01263">
    <property type="entry name" value="Aldose_epim"/>
    <property type="match status" value="1"/>
</dbReference>
<gene>
    <name evidence="1" type="ORF">EYB31_26785</name>
</gene>
<dbReference type="RefSeq" id="WP_131016521.1">
    <property type="nucleotide sequence ID" value="NZ_SIRE01000021.1"/>
</dbReference>
<dbReference type="SUPFAM" id="SSF74650">
    <property type="entry name" value="Galactose mutarotase-like"/>
    <property type="match status" value="1"/>
</dbReference>
<comment type="caution">
    <text evidence="1">The sequence shown here is derived from an EMBL/GenBank/DDBJ whole genome shotgun (WGS) entry which is preliminary data.</text>
</comment>
<name>A0A4Q9DLI3_9BACL</name>
<accession>A0A4Q9DLI3</accession>
<dbReference type="EMBL" id="SIRE01000021">
    <property type="protein sequence ID" value="TBL73288.1"/>
    <property type="molecule type" value="Genomic_DNA"/>
</dbReference>
<reference evidence="1 2" key="1">
    <citation type="submission" date="2019-02" db="EMBL/GenBank/DDBJ databases">
        <title>Paenibacillus sp. nov., isolated from surface-sterilized tissue of Thalictrum simplex L.</title>
        <authorList>
            <person name="Tuo L."/>
        </authorList>
    </citation>
    <scope>NUCLEOTIDE SEQUENCE [LARGE SCALE GENOMIC DNA]</scope>
    <source>
        <strain evidence="1 2">N2SHLJ1</strain>
    </source>
</reference>
<protein>
    <submittedName>
        <fullName evidence="1">Aldose 1-epimerase</fullName>
    </submittedName>
</protein>
<dbReference type="CDD" id="cd01081">
    <property type="entry name" value="Aldose_epim"/>
    <property type="match status" value="1"/>
</dbReference>